<feature type="region of interest" description="Disordered" evidence="5">
    <location>
        <begin position="1"/>
        <end position="60"/>
    </location>
</feature>
<reference evidence="7" key="2">
    <citation type="submission" date="2022-01" db="EMBL/GenBank/DDBJ databases">
        <authorList>
            <person name="Hirooka S."/>
            <person name="Miyagishima S.Y."/>
        </authorList>
    </citation>
    <scope>NUCLEOTIDE SEQUENCE</scope>
    <source>
        <strain evidence="7">NBRC 102759</strain>
    </source>
</reference>
<dbReference type="InterPro" id="IPR006576">
    <property type="entry name" value="BRK_domain"/>
</dbReference>
<evidence type="ECO:0000256" key="3">
    <source>
        <dbReference type="ARBA" id="ARBA00023163"/>
    </source>
</evidence>
<feature type="region of interest" description="Disordered" evidence="5">
    <location>
        <begin position="461"/>
        <end position="491"/>
    </location>
</feature>
<keyword evidence="8" id="KW-1185">Reference proteome</keyword>
<keyword evidence="4" id="KW-0539">Nucleus</keyword>
<dbReference type="OrthoDB" id="2018600at2759"/>
<dbReference type="GO" id="GO:0005634">
    <property type="term" value="C:nucleus"/>
    <property type="evidence" value="ECO:0007669"/>
    <property type="project" value="UniProtKB-SubCell"/>
</dbReference>
<reference evidence="7" key="1">
    <citation type="journal article" date="2022" name="Proc. Natl. Acad. Sci. U.S.A.">
        <title>Life cycle and functional genomics of the unicellular red alga Galdieria for elucidating algal and plant evolution and industrial use.</title>
        <authorList>
            <person name="Hirooka S."/>
            <person name="Itabashi T."/>
            <person name="Ichinose T.M."/>
            <person name="Onuma R."/>
            <person name="Fujiwara T."/>
            <person name="Yamashita S."/>
            <person name="Jong L.W."/>
            <person name="Tomita R."/>
            <person name="Iwane A.H."/>
            <person name="Miyagishima S.Y."/>
        </authorList>
    </citation>
    <scope>NUCLEOTIDE SEQUENCE</scope>
    <source>
        <strain evidence="7">NBRC 102759</strain>
    </source>
</reference>
<comment type="caution">
    <text evidence="7">The sequence shown here is derived from an EMBL/GenBank/DDBJ whole genome shotgun (WGS) entry which is preliminary data.</text>
</comment>
<organism evidence="7 8">
    <name type="scientific">Galdieria partita</name>
    <dbReference type="NCBI Taxonomy" id="83374"/>
    <lineage>
        <taxon>Eukaryota</taxon>
        <taxon>Rhodophyta</taxon>
        <taxon>Bangiophyceae</taxon>
        <taxon>Galdieriales</taxon>
        <taxon>Galdieriaceae</taxon>
        <taxon>Galdieria</taxon>
    </lineage>
</organism>
<name>A0A9C7UQ24_9RHOD</name>
<keyword evidence="3" id="KW-0804">Transcription</keyword>
<evidence type="ECO:0000256" key="5">
    <source>
        <dbReference type="SAM" id="MobiDB-lite"/>
    </source>
</evidence>
<dbReference type="AlphaFoldDB" id="A0A9C7UQ24"/>
<dbReference type="Gene3D" id="3.40.5.120">
    <property type="match status" value="2"/>
</dbReference>
<evidence type="ECO:0000259" key="6">
    <source>
        <dbReference type="SMART" id="SM00592"/>
    </source>
</evidence>
<sequence length="506" mass="56187">MEGPVKNTEKNGWSLKRPATPSQAIPIPSSKTRYGKVEASSLPTQFGTPERTETEPYSSAAHNSHFLPLSSLFFTPPEDEHVTVWEPLTGKTVAGNAAPYRKNLKTWLDSHPGWEEKADELKSSKRRSLLRRQKQIQAAFSNLLANSELAHVLIASAEKVLTIVSSNLEVDNQGKVGDEETRATGSTSVIMQQDSLFSSLQTKKAIDWSSEETTKLQEALVYLVEEFMFLRDRSCLENVDKWKNITGYVFYKTSRSGRNPRGNDDEAYMKEVLENTVKLLESGLYKRNSSSEAIHMSPPTSSLSTSPKAEDIYPSNENFFQMPSLFISPSSFTGTTHREPRVTVWDPKTGRTISGNAAPCARNLESWMALHPGWIPKSEEYLSSARRGRHKRGKSRICTPGEVAASAPAELSLKGAANEDNSYGNSFQLSTSLQLAESPAFNDALDGLLLMQICNRSNSYQASHQNRSTDNPSSSSVSSGSQDKLWDKTQDPGMEYIDMELEEHNS</sequence>
<evidence type="ECO:0000313" key="8">
    <source>
        <dbReference type="Proteomes" id="UP001061958"/>
    </source>
</evidence>
<evidence type="ECO:0000256" key="4">
    <source>
        <dbReference type="ARBA" id="ARBA00023242"/>
    </source>
</evidence>
<comment type="subcellular location">
    <subcellularLocation>
        <location evidence="1">Nucleus</location>
    </subcellularLocation>
</comment>
<accession>A0A9C7UQ24</accession>
<dbReference type="Pfam" id="PF07533">
    <property type="entry name" value="BRK"/>
    <property type="match status" value="2"/>
</dbReference>
<dbReference type="SMART" id="SM00592">
    <property type="entry name" value="BRK"/>
    <property type="match status" value="2"/>
</dbReference>
<evidence type="ECO:0000256" key="1">
    <source>
        <dbReference type="ARBA" id="ARBA00004123"/>
    </source>
</evidence>
<feature type="compositionally biased region" description="Polar residues" evidence="5">
    <location>
        <begin position="461"/>
        <end position="472"/>
    </location>
</feature>
<keyword evidence="2" id="KW-0805">Transcription regulation</keyword>
<feature type="domain" description="BRK" evidence="6">
    <location>
        <begin position="337"/>
        <end position="379"/>
    </location>
</feature>
<protein>
    <recommendedName>
        <fullName evidence="6">BRK domain-containing protein</fullName>
    </recommendedName>
</protein>
<evidence type="ECO:0000256" key="2">
    <source>
        <dbReference type="ARBA" id="ARBA00023015"/>
    </source>
</evidence>
<proteinExistence type="predicted"/>
<feature type="domain" description="BRK" evidence="6">
    <location>
        <begin position="77"/>
        <end position="121"/>
    </location>
</feature>
<gene>
    <name evidence="7" type="ORF">GpartN1_g2992.t1</name>
</gene>
<dbReference type="Proteomes" id="UP001061958">
    <property type="component" value="Unassembled WGS sequence"/>
</dbReference>
<dbReference type="SUPFAM" id="SSF160481">
    <property type="entry name" value="BRK domain-like"/>
    <property type="match status" value="2"/>
</dbReference>
<dbReference type="EMBL" id="BQMJ01000022">
    <property type="protein sequence ID" value="GJQ11201.1"/>
    <property type="molecule type" value="Genomic_DNA"/>
</dbReference>
<evidence type="ECO:0000313" key="7">
    <source>
        <dbReference type="EMBL" id="GJQ11201.1"/>
    </source>
</evidence>
<dbReference type="InterPro" id="IPR037259">
    <property type="entry name" value="BRK_sf"/>
</dbReference>